<dbReference type="OrthoDB" id="10623802at2759"/>
<dbReference type="EMBL" id="LN734024">
    <property type="protein sequence ID" value="CEP19334.1"/>
    <property type="molecule type" value="Genomic_DNA"/>
</dbReference>
<organism evidence="1 2">
    <name type="scientific">Parasitella parasitica</name>
    <dbReference type="NCBI Taxonomy" id="35722"/>
    <lineage>
        <taxon>Eukaryota</taxon>
        <taxon>Fungi</taxon>
        <taxon>Fungi incertae sedis</taxon>
        <taxon>Mucoromycota</taxon>
        <taxon>Mucoromycotina</taxon>
        <taxon>Mucoromycetes</taxon>
        <taxon>Mucorales</taxon>
        <taxon>Mucorineae</taxon>
        <taxon>Mucoraceae</taxon>
        <taxon>Parasitella</taxon>
    </lineage>
</organism>
<sequence length="288" mass="32374">MQKLRKVGSKNNAALKTLNDNVNALIRILTPLFPRLSNCYDSNEAIEAVLEEAGGEGSNRIAHETQPDFLGERDLDDLVGDCEEQNSEEDVDEELVVQNYNVWKATARTRVNTLLAKKPEFADLTWPTLLKVHPEECTKVKLIFEASLRRYSLYRCIDGWAANRLLSEAFRNKSAQVKKKQRGFSNAGRRNDALGETDSPAMAKKDTAVFDETDPAYRDIDDDAVAMGKNDTAATIEDDTFAFYEAGRDNSDIDDAAPFDDLALEDLASDQNVYTHTEWVTEIESEFF</sequence>
<gene>
    <name evidence="1" type="primary">PARPA_13649.1 scaffold 47024</name>
</gene>
<name>A0A0B7NW91_9FUNG</name>
<reference evidence="1 2" key="1">
    <citation type="submission" date="2014-09" db="EMBL/GenBank/DDBJ databases">
        <authorList>
            <person name="Ellenberger Sabrina"/>
        </authorList>
    </citation>
    <scope>NUCLEOTIDE SEQUENCE [LARGE SCALE GENOMIC DNA]</scope>
    <source>
        <strain evidence="1 2">CBS 412.66</strain>
    </source>
</reference>
<proteinExistence type="predicted"/>
<evidence type="ECO:0000313" key="1">
    <source>
        <dbReference type="EMBL" id="CEP19334.1"/>
    </source>
</evidence>
<evidence type="ECO:0000313" key="2">
    <source>
        <dbReference type="Proteomes" id="UP000054107"/>
    </source>
</evidence>
<accession>A0A0B7NW91</accession>
<protein>
    <submittedName>
        <fullName evidence="1">Uncharacterized protein</fullName>
    </submittedName>
</protein>
<keyword evidence="2" id="KW-1185">Reference proteome</keyword>
<dbReference type="AlphaFoldDB" id="A0A0B7NW91"/>
<dbReference type="Proteomes" id="UP000054107">
    <property type="component" value="Unassembled WGS sequence"/>
</dbReference>